<feature type="chain" id="PRO_5035322826" evidence="1">
    <location>
        <begin position="24"/>
        <end position="306"/>
    </location>
</feature>
<organism evidence="2 3">
    <name type="scientific">Thermohalobaculum xanthum</name>
    <dbReference type="NCBI Taxonomy" id="2753746"/>
    <lineage>
        <taxon>Bacteria</taxon>
        <taxon>Pseudomonadati</taxon>
        <taxon>Pseudomonadota</taxon>
        <taxon>Alphaproteobacteria</taxon>
        <taxon>Rhodobacterales</taxon>
        <taxon>Paracoccaceae</taxon>
        <taxon>Thermohalobaculum</taxon>
    </lineage>
</organism>
<evidence type="ECO:0000313" key="2">
    <source>
        <dbReference type="EMBL" id="MBK0399545.1"/>
    </source>
</evidence>
<dbReference type="AlphaFoldDB" id="A0A8J7SH93"/>
<keyword evidence="1" id="KW-0732">Signal</keyword>
<dbReference type="Pfam" id="PF11453">
    <property type="entry name" value="DUF2950"/>
    <property type="match status" value="1"/>
</dbReference>
<accession>A0A8J7SH93</accession>
<gene>
    <name evidence="2" type="ORF">H0I76_10105</name>
</gene>
<evidence type="ECO:0000313" key="3">
    <source>
        <dbReference type="Proteomes" id="UP000655420"/>
    </source>
</evidence>
<proteinExistence type="predicted"/>
<dbReference type="Proteomes" id="UP000655420">
    <property type="component" value="Unassembled WGS sequence"/>
</dbReference>
<sequence length="306" mass="33300">MTKTLFALAGAAGLVLAWSPALASPKAFETPEAAVAAVISALEAHDRDALLEVFGPENEDVIVAGDPERDSEDRDDFLAAYNEMNRVSVAEDGSATLYIGREQWPFPIRLTKGEAGWTFDVEAGREEMLERRIGRNELDVIEALRAYVKVQARFRQTDYDNDGVMEFAAHIISTPGTRDGLYWPPEDGAPESPIGDAVAEAAAQGYVIDGEAREPEPYLGYYFELLQKQGENAPGGAFDYMVNGNMVAGHAMLAFPSDYGQTGIMTFLVGENGIIYEADLGDNTIETASAIQAYDLGEEWTPLEPD</sequence>
<dbReference type="EMBL" id="JAEHHL010000006">
    <property type="protein sequence ID" value="MBK0399545.1"/>
    <property type="molecule type" value="Genomic_DNA"/>
</dbReference>
<evidence type="ECO:0000256" key="1">
    <source>
        <dbReference type="SAM" id="SignalP"/>
    </source>
</evidence>
<dbReference type="InterPro" id="IPR021556">
    <property type="entry name" value="DUF2950"/>
</dbReference>
<keyword evidence="3" id="KW-1185">Reference proteome</keyword>
<feature type="signal peptide" evidence="1">
    <location>
        <begin position="1"/>
        <end position="23"/>
    </location>
</feature>
<reference evidence="2" key="1">
    <citation type="submission" date="2020-12" db="EMBL/GenBank/DDBJ databases">
        <title>Bacterial taxonomy.</title>
        <authorList>
            <person name="Pan X."/>
        </authorList>
    </citation>
    <scope>NUCLEOTIDE SEQUENCE</scope>
    <source>
        <strain evidence="2">M0105</strain>
    </source>
</reference>
<dbReference type="RefSeq" id="WP_200609752.1">
    <property type="nucleotide sequence ID" value="NZ_JAEHHL010000006.1"/>
</dbReference>
<comment type="caution">
    <text evidence="2">The sequence shown here is derived from an EMBL/GenBank/DDBJ whole genome shotgun (WGS) entry which is preliminary data.</text>
</comment>
<protein>
    <submittedName>
        <fullName evidence="2">DUF2950 domain-containing protein</fullName>
    </submittedName>
</protein>
<name>A0A8J7SH93_9RHOB</name>